<sequence>MYRRWMRARRLGSKALRARRLMNASYEKEGSISNGGQQRWQIPPALVPLLAYNLVRNAYVHLFQCAHIQERCRAPCRWGYWKAEAARAPEKSVQLDWSRPSQRRSGGSISHSFTIFRIQYGLMDSSRYCRVDAGFVEVWVKISKDDDACSTTALELQQQSRPYAPSSRRLRRETVPLDRSRTVVSLSSQHQNHHNTRIITTPESSQHQNHHNTRIITPQSRGKEDLFFESSAQAKAVNEKGKDLTVDHQKQPKVVVSNQRQKTLRSVCFKNSLTIRRPSKAVKVGSFQPAIAVSDESSLTSSFIALALGWGRRKGGGGDMFIYSSKPLAPFVHVTALELFWSWLHGGCLMREGEPLMGEGIDVTETKEEGRDLWKGEYDSHMSCAV</sequence>
<gene>
    <name evidence="1" type="ORF">P280DRAFT_504083</name>
</gene>
<organism evidence="1 2">
    <name type="scientific">Massarina eburnea CBS 473.64</name>
    <dbReference type="NCBI Taxonomy" id="1395130"/>
    <lineage>
        <taxon>Eukaryota</taxon>
        <taxon>Fungi</taxon>
        <taxon>Dikarya</taxon>
        <taxon>Ascomycota</taxon>
        <taxon>Pezizomycotina</taxon>
        <taxon>Dothideomycetes</taxon>
        <taxon>Pleosporomycetidae</taxon>
        <taxon>Pleosporales</taxon>
        <taxon>Massarineae</taxon>
        <taxon>Massarinaceae</taxon>
        <taxon>Massarina</taxon>
    </lineage>
</organism>
<dbReference type="AlphaFoldDB" id="A0A6A6SE79"/>
<reference evidence="1" key="1">
    <citation type="journal article" date="2020" name="Stud. Mycol.">
        <title>101 Dothideomycetes genomes: a test case for predicting lifestyles and emergence of pathogens.</title>
        <authorList>
            <person name="Haridas S."/>
            <person name="Albert R."/>
            <person name="Binder M."/>
            <person name="Bloem J."/>
            <person name="Labutti K."/>
            <person name="Salamov A."/>
            <person name="Andreopoulos B."/>
            <person name="Baker S."/>
            <person name="Barry K."/>
            <person name="Bills G."/>
            <person name="Bluhm B."/>
            <person name="Cannon C."/>
            <person name="Castanera R."/>
            <person name="Culley D."/>
            <person name="Daum C."/>
            <person name="Ezra D."/>
            <person name="Gonzalez J."/>
            <person name="Henrissat B."/>
            <person name="Kuo A."/>
            <person name="Liang C."/>
            <person name="Lipzen A."/>
            <person name="Lutzoni F."/>
            <person name="Magnuson J."/>
            <person name="Mondo S."/>
            <person name="Nolan M."/>
            <person name="Ohm R."/>
            <person name="Pangilinan J."/>
            <person name="Park H.-J."/>
            <person name="Ramirez L."/>
            <person name="Alfaro M."/>
            <person name="Sun H."/>
            <person name="Tritt A."/>
            <person name="Yoshinaga Y."/>
            <person name="Zwiers L.-H."/>
            <person name="Turgeon B."/>
            <person name="Goodwin S."/>
            <person name="Spatafora J."/>
            <person name="Crous P."/>
            <person name="Grigoriev I."/>
        </authorList>
    </citation>
    <scope>NUCLEOTIDE SEQUENCE</scope>
    <source>
        <strain evidence="1">CBS 473.64</strain>
    </source>
</reference>
<keyword evidence="2" id="KW-1185">Reference proteome</keyword>
<dbReference type="EMBL" id="MU006778">
    <property type="protein sequence ID" value="KAF2644504.1"/>
    <property type="molecule type" value="Genomic_DNA"/>
</dbReference>
<name>A0A6A6SE79_9PLEO</name>
<protein>
    <submittedName>
        <fullName evidence="1">Uncharacterized protein</fullName>
    </submittedName>
</protein>
<accession>A0A6A6SE79</accession>
<dbReference type="Proteomes" id="UP000799753">
    <property type="component" value="Unassembled WGS sequence"/>
</dbReference>
<evidence type="ECO:0000313" key="1">
    <source>
        <dbReference type="EMBL" id="KAF2644504.1"/>
    </source>
</evidence>
<evidence type="ECO:0000313" key="2">
    <source>
        <dbReference type="Proteomes" id="UP000799753"/>
    </source>
</evidence>
<proteinExistence type="predicted"/>